<evidence type="ECO:0000256" key="1">
    <source>
        <dbReference type="SAM" id="SignalP"/>
    </source>
</evidence>
<feature type="chain" id="PRO_5020574834" evidence="1">
    <location>
        <begin position="21"/>
        <end position="89"/>
    </location>
</feature>
<dbReference type="EMBL" id="AZBU02000001">
    <property type="protein sequence ID" value="TMS35117.1"/>
    <property type="molecule type" value="Genomic_DNA"/>
</dbReference>
<name>A0A4U8USI9_STECR</name>
<accession>A0A4U8USI9</accession>
<organism evidence="2 3">
    <name type="scientific">Steinernema carpocapsae</name>
    <name type="common">Entomopathogenic nematode</name>
    <dbReference type="NCBI Taxonomy" id="34508"/>
    <lineage>
        <taxon>Eukaryota</taxon>
        <taxon>Metazoa</taxon>
        <taxon>Ecdysozoa</taxon>
        <taxon>Nematoda</taxon>
        <taxon>Chromadorea</taxon>
        <taxon>Rhabditida</taxon>
        <taxon>Tylenchina</taxon>
        <taxon>Panagrolaimomorpha</taxon>
        <taxon>Strongyloidoidea</taxon>
        <taxon>Steinernematidae</taxon>
        <taxon>Steinernema</taxon>
    </lineage>
</organism>
<evidence type="ECO:0000313" key="2">
    <source>
        <dbReference type="EMBL" id="TMS35117.1"/>
    </source>
</evidence>
<sequence>MNTYFVCFLLLASFICYSSARGIITDNDYPHMRTYAEAMVRIRWLWKYDGDGWNGGVSPVRNGIRNRLWNAVGDVGMTTETASFRLPAT</sequence>
<keyword evidence="3" id="KW-1185">Reference proteome</keyword>
<reference evidence="2 3" key="2">
    <citation type="journal article" date="2019" name="G3 (Bethesda)">
        <title>Hybrid Assembly of the Genome of the Entomopathogenic Nematode Steinernema carpocapsae Identifies the X-Chromosome.</title>
        <authorList>
            <person name="Serra L."/>
            <person name="Macchietto M."/>
            <person name="Macias-Munoz A."/>
            <person name="McGill C.J."/>
            <person name="Rodriguez I.M."/>
            <person name="Rodriguez B."/>
            <person name="Murad R."/>
            <person name="Mortazavi A."/>
        </authorList>
    </citation>
    <scope>NUCLEOTIDE SEQUENCE [LARGE SCALE GENOMIC DNA]</scope>
    <source>
        <strain evidence="2 3">ALL</strain>
    </source>
</reference>
<reference evidence="2 3" key="1">
    <citation type="journal article" date="2015" name="Genome Biol.">
        <title>Comparative genomics of Steinernema reveals deeply conserved gene regulatory networks.</title>
        <authorList>
            <person name="Dillman A.R."/>
            <person name="Macchietto M."/>
            <person name="Porter C.F."/>
            <person name="Rogers A."/>
            <person name="Williams B."/>
            <person name="Antoshechkin I."/>
            <person name="Lee M.M."/>
            <person name="Goodwin Z."/>
            <person name="Lu X."/>
            <person name="Lewis E.E."/>
            <person name="Goodrich-Blair H."/>
            <person name="Stock S.P."/>
            <person name="Adams B.J."/>
            <person name="Sternberg P.W."/>
            <person name="Mortazavi A."/>
        </authorList>
    </citation>
    <scope>NUCLEOTIDE SEQUENCE [LARGE SCALE GENOMIC DNA]</scope>
    <source>
        <strain evidence="2 3">ALL</strain>
    </source>
</reference>
<feature type="signal peptide" evidence="1">
    <location>
        <begin position="1"/>
        <end position="20"/>
    </location>
</feature>
<dbReference type="EMBL" id="CM016762">
    <property type="protein sequence ID" value="TMS35117.1"/>
    <property type="molecule type" value="Genomic_DNA"/>
</dbReference>
<proteinExistence type="predicted"/>
<evidence type="ECO:0000313" key="3">
    <source>
        <dbReference type="Proteomes" id="UP000298663"/>
    </source>
</evidence>
<gene>
    <name evidence="2" type="ORF">L596_002581</name>
</gene>
<dbReference type="Proteomes" id="UP000298663">
    <property type="component" value="Chromosome X"/>
</dbReference>
<protein>
    <submittedName>
        <fullName evidence="2">Uncharacterized protein</fullName>
    </submittedName>
</protein>
<comment type="caution">
    <text evidence="2">The sequence shown here is derived from an EMBL/GenBank/DDBJ whole genome shotgun (WGS) entry which is preliminary data.</text>
</comment>
<dbReference type="AlphaFoldDB" id="A0A4U8USI9"/>
<keyword evidence="1" id="KW-0732">Signal</keyword>